<dbReference type="PANTHER" id="PTHR46866">
    <property type="entry name" value="GH12955P"/>
    <property type="match status" value="1"/>
</dbReference>
<dbReference type="SMART" id="SM00320">
    <property type="entry name" value="WD40"/>
    <property type="match status" value="2"/>
</dbReference>
<keyword evidence="2" id="KW-0677">Repeat</keyword>
<dbReference type="PROSITE" id="PS50082">
    <property type="entry name" value="WD_REPEATS_2"/>
    <property type="match status" value="1"/>
</dbReference>
<organism evidence="5">
    <name type="scientific">Proboscia inermis</name>
    <dbReference type="NCBI Taxonomy" id="420281"/>
    <lineage>
        <taxon>Eukaryota</taxon>
        <taxon>Sar</taxon>
        <taxon>Stramenopiles</taxon>
        <taxon>Ochrophyta</taxon>
        <taxon>Bacillariophyta</taxon>
        <taxon>Coscinodiscophyceae</taxon>
        <taxon>Rhizosoleniophycidae</taxon>
        <taxon>Rhizosoleniales</taxon>
        <taxon>Rhizosoleniaceae</taxon>
        <taxon>Proboscia</taxon>
    </lineage>
</organism>
<dbReference type="EMBL" id="HBEL01042527">
    <property type="protein sequence ID" value="CAD8423678.1"/>
    <property type="molecule type" value="Transcribed_RNA"/>
</dbReference>
<keyword evidence="1 3" id="KW-0853">WD repeat</keyword>
<evidence type="ECO:0000256" key="3">
    <source>
        <dbReference type="PROSITE-ProRule" id="PRU00221"/>
    </source>
</evidence>
<feature type="compositionally biased region" description="Polar residues" evidence="4">
    <location>
        <begin position="107"/>
        <end position="120"/>
    </location>
</feature>
<feature type="compositionally biased region" description="Basic residues" evidence="4">
    <location>
        <begin position="91"/>
        <end position="105"/>
    </location>
</feature>
<dbReference type="Gene3D" id="2.130.10.10">
    <property type="entry name" value="YVTN repeat-like/Quinoprotein amine dehydrogenase"/>
    <property type="match status" value="1"/>
</dbReference>
<dbReference type="SUPFAM" id="SSF50978">
    <property type="entry name" value="WD40 repeat-like"/>
    <property type="match status" value="1"/>
</dbReference>
<dbReference type="InterPro" id="IPR019775">
    <property type="entry name" value="WD40_repeat_CS"/>
</dbReference>
<protein>
    <submittedName>
        <fullName evidence="5">Uncharacterized protein</fullName>
    </submittedName>
</protein>
<dbReference type="PANTHER" id="PTHR46866:SF1">
    <property type="entry name" value="GH12955P"/>
    <property type="match status" value="1"/>
</dbReference>
<gene>
    <name evidence="5" type="ORF">PINE0816_LOCUS19836</name>
</gene>
<accession>A0A7S0GKZ4</accession>
<evidence type="ECO:0000313" key="5">
    <source>
        <dbReference type="EMBL" id="CAD8423678.1"/>
    </source>
</evidence>
<evidence type="ECO:0000256" key="4">
    <source>
        <dbReference type="SAM" id="MobiDB-lite"/>
    </source>
</evidence>
<proteinExistence type="predicted"/>
<dbReference type="InterPro" id="IPR001680">
    <property type="entry name" value="WD40_rpt"/>
</dbReference>
<dbReference type="InterPro" id="IPR036322">
    <property type="entry name" value="WD40_repeat_dom_sf"/>
</dbReference>
<evidence type="ECO:0000256" key="1">
    <source>
        <dbReference type="ARBA" id="ARBA00022574"/>
    </source>
</evidence>
<dbReference type="InterPro" id="IPR015943">
    <property type="entry name" value="WD40/YVTN_repeat-like_dom_sf"/>
</dbReference>
<reference evidence="5" key="1">
    <citation type="submission" date="2021-01" db="EMBL/GenBank/DDBJ databases">
        <authorList>
            <person name="Corre E."/>
            <person name="Pelletier E."/>
            <person name="Niang G."/>
            <person name="Scheremetjew M."/>
            <person name="Finn R."/>
            <person name="Kale V."/>
            <person name="Holt S."/>
            <person name="Cochrane G."/>
            <person name="Meng A."/>
            <person name="Brown T."/>
            <person name="Cohen L."/>
        </authorList>
    </citation>
    <scope>NUCLEOTIDE SEQUENCE</scope>
    <source>
        <strain evidence="5">CCAP1064/1</strain>
    </source>
</reference>
<feature type="region of interest" description="Disordered" evidence="4">
    <location>
        <begin position="84"/>
        <end position="120"/>
    </location>
</feature>
<sequence length="326" mass="36532">MDYGGVGRGEVIAFTPSQLCQIDLRQFPNRHIERLMFTHTTLPLEQKCLYNGYPFLDYVSYQRLVFTSGTWIIPLKESVKVFQSEHQEKQGHRKNNASKEQRHHNPQLEQITHTPSSKNPSTEGFISILALPCGDLICLGSSSGYVHCFERRKGNMLLNWKAHSKAVIAIKPHHKRHLIVTVSHDRTALLWDLRTTPPKKLSTISGLPKSGSGMNSQTVILQQFDLTNDDSNAFNINSSDDNSNDLSHRQPKNERSVLYAASGHKAASASIPDSGSDEITVEPRKFRDINGNKISKKSMCIQSMLLLPLRQLVLLGSDNGHVKVSV</sequence>
<dbReference type="AlphaFoldDB" id="A0A7S0GKZ4"/>
<dbReference type="PROSITE" id="PS00678">
    <property type="entry name" value="WD_REPEATS_1"/>
    <property type="match status" value="1"/>
</dbReference>
<evidence type="ECO:0000256" key="2">
    <source>
        <dbReference type="ARBA" id="ARBA00022737"/>
    </source>
</evidence>
<feature type="repeat" description="WD" evidence="3">
    <location>
        <begin position="160"/>
        <end position="195"/>
    </location>
</feature>
<name>A0A7S0GKZ4_9STRA</name>